<evidence type="ECO:0008006" key="4">
    <source>
        <dbReference type="Google" id="ProtNLM"/>
    </source>
</evidence>
<dbReference type="Proteomes" id="UP000236327">
    <property type="component" value="Unassembled WGS sequence"/>
</dbReference>
<keyword evidence="3" id="KW-1185">Reference proteome</keyword>
<keyword evidence="1" id="KW-0732">Signal</keyword>
<sequence>MRPSASLGVIAAALLWQAPVQAQTLSDDFWINVQAYYPKVDTRVRVDANTEQAIGTDIDLERDLDLDGKEVLPAVSAGARFGRVVVGADFFRLKRSGSVGLAREIEFDGTTYPVNARVDSGFSSDVYRLTVGYAFVSQPDLEIGAALGLHATNFRVSLSGEASAGGEGVEVTARRKEVLAPLPTIGLFATWQPAPRVELTGRVDYLSLKISDYDGKLLNLQAGAAYRLFEHASLGLAYRYVDYRLGVEKDSWSGRVRYKLRGPALILQASF</sequence>
<dbReference type="SUPFAM" id="SSF56925">
    <property type="entry name" value="OMPA-like"/>
    <property type="match status" value="1"/>
</dbReference>
<gene>
    <name evidence="2" type="ORF">A8V01_05240</name>
</gene>
<evidence type="ECO:0000313" key="2">
    <source>
        <dbReference type="EMBL" id="PNU04160.1"/>
    </source>
</evidence>
<accession>A0A2K2FZE4</accession>
<dbReference type="InterPro" id="IPR011250">
    <property type="entry name" value="OMP/PagP_B-barrel"/>
</dbReference>
<name>A0A2K2FZE4_9SPHN</name>
<comment type="caution">
    <text evidence="2">The sequence shown here is derived from an EMBL/GenBank/DDBJ whole genome shotgun (WGS) entry which is preliminary data.</text>
</comment>
<reference evidence="2 3" key="1">
    <citation type="submission" date="2016-05" db="EMBL/GenBank/DDBJ databases">
        <title>Complete genome sequence of Novosphingobium guangzhouense SA925(T).</title>
        <authorList>
            <person name="Sha S."/>
        </authorList>
    </citation>
    <scope>NUCLEOTIDE SEQUENCE [LARGE SCALE GENOMIC DNA]</scope>
    <source>
        <strain evidence="2 3">SA925</strain>
    </source>
</reference>
<dbReference type="OrthoDB" id="657710at2"/>
<dbReference type="EMBL" id="LYMM01000040">
    <property type="protein sequence ID" value="PNU04160.1"/>
    <property type="molecule type" value="Genomic_DNA"/>
</dbReference>
<evidence type="ECO:0000313" key="3">
    <source>
        <dbReference type="Proteomes" id="UP000236327"/>
    </source>
</evidence>
<organism evidence="2 3">
    <name type="scientific">Novosphingobium guangzhouense</name>
    <dbReference type="NCBI Taxonomy" id="1850347"/>
    <lineage>
        <taxon>Bacteria</taxon>
        <taxon>Pseudomonadati</taxon>
        <taxon>Pseudomonadota</taxon>
        <taxon>Alphaproteobacteria</taxon>
        <taxon>Sphingomonadales</taxon>
        <taxon>Sphingomonadaceae</taxon>
        <taxon>Novosphingobium</taxon>
    </lineage>
</organism>
<protein>
    <recommendedName>
        <fullName evidence="4">Outer membrane protein beta-barrel domain-containing protein</fullName>
    </recommendedName>
</protein>
<feature type="chain" id="PRO_5014428759" description="Outer membrane protein beta-barrel domain-containing protein" evidence="1">
    <location>
        <begin position="23"/>
        <end position="271"/>
    </location>
</feature>
<dbReference type="AlphaFoldDB" id="A0A2K2FZE4"/>
<proteinExistence type="predicted"/>
<dbReference type="Gene3D" id="2.40.160.60">
    <property type="entry name" value="Outer membrane protein transport protein (OMPP1/FadL/TodX)"/>
    <property type="match status" value="1"/>
</dbReference>
<evidence type="ECO:0000256" key="1">
    <source>
        <dbReference type="SAM" id="SignalP"/>
    </source>
</evidence>
<feature type="signal peptide" evidence="1">
    <location>
        <begin position="1"/>
        <end position="22"/>
    </location>
</feature>